<dbReference type="Proteomes" id="UP000011014">
    <property type="component" value="Unassembled WGS sequence"/>
</dbReference>
<evidence type="ECO:0000313" key="1">
    <source>
        <dbReference type="EMBL" id="CBY33363.1"/>
    </source>
</evidence>
<sequence>MEHLYPKETVQKYAEKAILSDNFSEIVPILSTLLRQQKKRDDLLPYLIILRNIRGDASMIVLNQVLKDLSHQNWVIQNIALFTLVTISQVSEEEIVDYDTVERSILATIKSGNLRAGTSALVNLQSGKWINKVAQLIIQFEDSQAAINFIRFALRREPALLPRAHKIFLNILASDLEKKKAAGPSHKWRKISLAILDYLEIFENHTLLPSEVSEVFRKAVSSKNILTIAYFSILLLLEEDDLDEDIFKFHLQRHQGDSTALSKIISKFPRHSLLFFNKFLHLSDAAILSAMLRFTALNEKQLSGVFELYENQILTRSGRVSSAQLDVAFLLARSSAQNASQRVKILLKSEITTEQFSDFEKRLAHSSSDFIALEKLSIDTVPS</sequence>
<name>E4YCU6_OIKDI</name>
<protein>
    <submittedName>
        <fullName evidence="1">Uncharacterized protein</fullName>
    </submittedName>
</protein>
<accession>E4YCU6</accession>
<proteinExistence type="predicted"/>
<reference evidence="1" key="1">
    <citation type="journal article" date="2010" name="Science">
        <title>Plasticity of animal genome architecture unmasked by rapid evolution of a pelagic tunicate.</title>
        <authorList>
            <person name="Denoeud F."/>
            <person name="Henriet S."/>
            <person name="Mungpakdee S."/>
            <person name="Aury J.M."/>
            <person name="Da Silva C."/>
            <person name="Brinkmann H."/>
            <person name="Mikhaleva J."/>
            <person name="Olsen L.C."/>
            <person name="Jubin C."/>
            <person name="Canestro C."/>
            <person name="Bouquet J.M."/>
            <person name="Danks G."/>
            <person name="Poulain J."/>
            <person name="Campsteijn C."/>
            <person name="Adamski M."/>
            <person name="Cross I."/>
            <person name="Yadetie F."/>
            <person name="Muffato M."/>
            <person name="Louis A."/>
            <person name="Butcher S."/>
            <person name="Tsagkogeorga G."/>
            <person name="Konrad A."/>
            <person name="Singh S."/>
            <person name="Jensen M.F."/>
            <person name="Cong E.H."/>
            <person name="Eikeseth-Otteraa H."/>
            <person name="Noel B."/>
            <person name="Anthouard V."/>
            <person name="Porcel B.M."/>
            <person name="Kachouri-Lafond R."/>
            <person name="Nishino A."/>
            <person name="Ugolini M."/>
            <person name="Chourrout P."/>
            <person name="Nishida H."/>
            <person name="Aasland R."/>
            <person name="Huzurbazar S."/>
            <person name="Westhof E."/>
            <person name="Delsuc F."/>
            <person name="Lehrach H."/>
            <person name="Reinhardt R."/>
            <person name="Weissenbach J."/>
            <person name="Roy S.W."/>
            <person name="Artiguenave F."/>
            <person name="Postlethwait J.H."/>
            <person name="Manak J.R."/>
            <person name="Thompson E.M."/>
            <person name="Jaillon O."/>
            <person name="Du Pasquier L."/>
            <person name="Boudinot P."/>
            <person name="Liberles D.A."/>
            <person name="Volff J.N."/>
            <person name="Philippe H."/>
            <person name="Lenhard B."/>
            <person name="Roest Crollius H."/>
            <person name="Wincker P."/>
            <person name="Chourrout D."/>
        </authorList>
    </citation>
    <scope>NUCLEOTIDE SEQUENCE [LARGE SCALE GENOMIC DNA]</scope>
</reference>
<dbReference type="AlphaFoldDB" id="E4YCU6"/>
<gene>
    <name evidence="1" type="ORF">GSOID_T00021267001</name>
</gene>
<organism evidence="1">
    <name type="scientific">Oikopleura dioica</name>
    <name type="common">Tunicate</name>
    <dbReference type="NCBI Taxonomy" id="34765"/>
    <lineage>
        <taxon>Eukaryota</taxon>
        <taxon>Metazoa</taxon>
        <taxon>Chordata</taxon>
        <taxon>Tunicata</taxon>
        <taxon>Appendicularia</taxon>
        <taxon>Copelata</taxon>
        <taxon>Oikopleuridae</taxon>
        <taxon>Oikopleura</taxon>
    </lineage>
</organism>
<dbReference type="EMBL" id="FN654411">
    <property type="protein sequence ID" value="CBY33363.1"/>
    <property type="molecule type" value="Genomic_DNA"/>
</dbReference>